<reference evidence="10" key="1">
    <citation type="submission" date="2011-11" db="EMBL/GenBank/DDBJ databases">
        <title>Complete sequence of Paenibacillus terrae HPL-003.</title>
        <authorList>
            <person name="Shin S.H."/>
            <person name="Kim S."/>
            <person name="Kim J.Y."/>
        </authorList>
    </citation>
    <scope>NUCLEOTIDE SEQUENCE [LARGE SCALE GENOMIC DNA]</scope>
    <source>
        <strain evidence="10">HPL-003</strain>
    </source>
</reference>
<dbReference type="Proteomes" id="UP000005876">
    <property type="component" value="Chromosome"/>
</dbReference>
<comment type="subcellular location">
    <subcellularLocation>
        <location evidence="1">Cell membrane</location>
        <topology evidence="1">Multi-pass membrane protein</topology>
    </subcellularLocation>
</comment>
<dbReference type="EMBL" id="CP003107">
    <property type="protein sequence ID" value="AET61005.1"/>
    <property type="molecule type" value="Genomic_DNA"/>
</dbReference>
<evidence type="ECO:0000313" key="10">
    <source>
        <dbReference type="Proteomes" id="UP000005876"/>
    </source>
</evidence>
<dbReference type="InterPro" id="IPR002549">
    <property type="entry name" value="AI-2E-like"/>
</dbReference>
<keyword evidence="6 8" id="KW-1133">Transmembrane helix</keyword>
<feature type="transmembrane region" description="Helical" evidence="8">
    <location>
        <begin position="255"/>
        <end position="278"/>
    </location>
</feature>
<dbReference type="RefSeq" id="WP_014281702.1">
    <property type="nucleotide sequence ID" value="NC_016641.1"/>
</dbReference>
<accession>G7VPK7</accession>
<dbReference type="OrthoDB" id="9793390at2"/>
<feature type="transmembrane region" description="Helical" evidence="8">
    <location>
        <begin position="319"/>
        <end position="343"/>
    </location>
</feature>
<feature type="transmembrane region" description="Helical" evidence="8">
    <location>
        <begin position="158"/>
        <end position="184"/>
    </location>
</feature>
<dbReference type="Pfam" id="PF01594">
    <property type="entry name" value="AI-2E_transport"/>
    <property type="match status" value="1"/>
</dbReference>
<dbReference type="PANTHER" id="PTHR21716:SF53">
    <property type="entry name" value="PERMEASE PERM-RELATED"/>
    <property type="match status" value="1"/>
</dbReference>
<evidence type="ECO:0000256" key="1">
    <source>
        <dbReference type="ARBA" id="ARBA00004651"/>
    </source>
</evidence>
<dbReference type="KEGG" id="pta:HPL003_21375"/>
<feature type="transmembrane region" description="Helical" evidence="8">
    <location>
        <begin position="225"/>
        <end position="249"/>
    </location>
</feature>
<dbReference type="PANTHER" id="PTHR21716">
    <property type="entry name" value="TRANSMEMBRANE PROTEIN"/>
    <property type="match status" value="1"/>
</dbReference>
<evidence type="ECO:0000313" key="9">
    <source>
        <dbReference type="EMBL" id="AET61005.1"/>
    </source>
</evidence>
<evidence type="ECO:0000256" key="2">
    <source>
        <dbReference type="ARBA" id="ARBA00009773"/>
    </source>
</evidence>
<keyword evidence="7 8" id="KW-0472">Membrane</keyword>
<keyword evidence="4" id="KW-1003">Cell membrane</keyword>
<reference key="2">
    <citation type="submission" date="2011-11" db="EMBL/GenBank/DDBJ databases">
        <authorList>
            <person name="Shin S.H."/>
            <person name="Kim S."/>
            <person name="Kim J.Y."/>
        </authorList>
    </citation>
    <scope>NUCLEOTIDE SEQUENCE</scope>
    <source>
        <strain>HPL-003</strain>
    </source>
</reference>
<evidence type="ECO:0000256" key="6">
    <source>
        <dbReference type="ARBA" id="ARBA00022989"/>
    </source>
</evidence>
<comment type="similarity">
    <text evidence="2">Belongs to the autoinducer-2 exporter (AI-2E) (TC 2.A.86) family.</text>
</comment>
<keyword evidence="3" id="KW-0813">Transport</keyword>
<name>G7VPK7_PAETH</name>
<evidence type="ECO:0000256" key="8">
    <source>
        <dbReference type="SAM" id="Phobius"/>
    </source>
</evidence>
<feature type="transmembrane region" description="Helical" evidence="8">
    <location>
        <begin position="71"/>
        <end position="96"/>
    </location>
</feature>
<dbReference type="GO" id="GO:0055085">
    <property type="term" value="P:transmembrane transport"/>
    <property type="evidence" value="ECO:0007669"/>
    <property type="project" value="TreeGrafter"/>
</dbReference>
<evidence type="ECO:0008006" key="11">
    <source>
        <dbReference type="Google" id="ProtNLM"/>
    </source>
</evidence>
<evidence type="ECO:0000256" key="5">
    <source>
        <dbReference type="ARBA" id="ARBA00022692"/>
    </source>
</evidence>
<dbReference type="HOGENOM" id="CLU_031275_8_2_9"/>
<sequence length="363" mass="40638">MPNHSPQINKFFKWCIGIIFVLIIIYLCTLVDFLFVPITSLVRVVLIPLMLSFFFYYLLRPLVDLLERHKLNRSLAIILIYIAIAVILALFVVGIWPSIRNQMINLVDNAPSLFSSLGKKVHELEQDGALSAIFPGDVNPLTHLTEYLNKGFLLVTDYVTGLFGLVSNVTIALFMFPLILFYMLKEGGKFGRKLVSFVPKRFLIAANEVLDDIDSALSSFIVGRVIINLALGVLMYLGFLLIGLPYALLLTVVAVIMNFIPFVGAILSSIPIIIIGFIQSPSVAIWSLVVILLAQQIQDNIISPYIFGKQLDVHPLTVIILVLIGGDLAGITGILLAIPYYMIIKIIVSKVYLLFYREKWEHL</sequence>
<evidence type="ECO:0000256" key="4">
    <source>
        <dbReference type="ARBA" id="ARBA00022475"/>
    </source>
</evidence>
<organism evidence="9 10">
    <name type="scientific">Paenibacillus terrae (strain HPL-003)</name>
    <dbReference type="NCBI Taxonomy" id="985665"/>
    <lineage>
        <taxon>Bacteria</taxon>
        <taxon>Bacillati</taxon>
        <taxon>Bacillota</taxon>
        <taxon>Bacilli</taxon>
        <taxon>Bacillales</taxon>
        <taxon>Paenibacillaceae</taxon>
        <taxon>Paenibacillus</taxon>
    </lineage>
</organism>
<dbReference type="eggNOG" id="COG0628">
    <property type="taxonomic scope" value="Bacteria"/>
</dbReference>
<dbReference type="STRING" id="985665.HPL003_21375"/>
<protein>
    <recommendedName>
        <fullName evidence="11">AI-2E family transporter</fullName>
    </recommendedName>
</protein>
<evidence type="ECO:0000256" key="3">
    <source>
        <dbReference type="ARBA" id="ARBA00022448"/>
    </source>
</evidence>
<dbReference type="AlphaFoldDB" id="G7VPK7"/>
<reference evidence="9 10" key="3">
    <citation type="journal article" date="2012" name="J. Bacteriol.">
        <title>Genome Sequence of Paenibacillus terrae HPL-003, a Xylanase-Producing Bacterium Isolated from Soil Found in Forest Residue.</title>
        <authorList>
            <person name="Shin S.H."/>
            <person name="Kim S."/>
            <person name="Kim J.Y."/>
            <person name="Song H.Y."/>
            <person name="Cho S.J."/>
            <person name="Kim D.R."/>
            <person name="Lee K.I."/>
            <person name="Lim H.K."/>
            <person name="Park N.J."/>
            <person name="Hwang I.T."/>
            <person name="Yang K.S."/>
        </authorList>
    </citation>
    <scope>NUCLEOTIDE SEQUENCE [LARGE SCALE GENOMIC DNA]</scope>
    <source>
        <strain evidence="9 10">HPL-003</strain>
    </source>
</reference>
<feature type="transmembrane region" description="Helical" evidence="8">
    <location>
        <begin position="12"/>
        <end position="35"/>
    </location>
</feature>
<gene>
    <name evidence="9" type="ordered locus">HPL003_21375</name>
</gene>
<proteinExistence type="inferred from homology"/>
<dbReference type="GO" id="GO:0005886">
    <property type="term" value="C:plasma membrane"/>
    <property type="evidence" value="ECO:0007669"/>
    <property type="project" value="UniProtKB-SubCell"/>
</dbReference>
<evidence type="ECO:0000256" key="7">
    <source>
        <dbReference type="ARBA" id="ARBA00023136"/>
    </source>
</evidence>
<feature type="transmembrane region" description="Helical" evidence="8">
    <location>
        <begin position="41"/>
        <end position="59"/>
    </location>
</feature>
<keyword evidence="5 8" id="KW-0812">Transmembrane</keyword>